<accession>A0A090FHL6</accession>
<evidence type="ECO:0000313" key="1">
    <source>
        <dbReference type="EMBL" id="CDX41143.1"/>
    </source>
</evidence>
<organism evidence="1 2">
    <name type="scientific">Mesorhizobium plurifarium</name>
    <dbReference type="NCBI Taxonomy" id="69974"/>
    <lineage>
        <taxon>Bacteria</taxon>
        <taxon>Pseudomonadati</taxon>
        <taxon>Pseudomonadota</taxon>
        <taxon>Alphaproteobacteria</taxon>
        <taxon>Hyphomicrobiales</taxon>
        <taxon>Phyllobacteriaceae</taxon>
        <taxon>Mesorhizobium</taxon>
    </lineage>
</organism>
<dbReference type="Proteomes" id="UP000046373">
    <property type="component" value="Unassembled WGS sequence"/>
</dbReference>
<proteinExistence type="predicted"/>
<evidence type="ECO:0000313" key="2">
    <source>
        <dbReference type="Proteomes" id="UP000046373"/>
    </source>
</evidence>
<sequence>MATVMVDASTAISMRGLPAFHQPAGLISAAREGAAVTLVTLFSTIRNRGSAGPRAHPDALPVVKRIALSLCFYATPDGRLRRRAPRLVAHRLPGVSQP</sequence>
<protein>
    <submittedName>
        <fullName evidence="1">Uncharacterized protein</fullName>
    </submittedName>
</protein>
<name>A0A090FHL6_MESPL</name>
<dbReference type="EMBL" id="CCNB01000026">
    <property type="protein sequence ID" value="CDX41143.1"/>
    <property type="molecule type" value="Genomic_DNA"/>
</dbReference>
<reference evidence="1 2" key="1">
    <citation type="submission" date="2014-08" db="EMBL/GenBank/DDBJ databases">
        <authorList>
            <person name="Moulin Lionel"/>
        </authorList>
    </citation>
    <scope>NUCLEOTIDE SEQUENCE [LARGE SCALE GENOMIC DNA]</scope>
</reference>
<dbReference type="AlphaFoldDB" id="A0A090FHL6"/>
<gene>
    <name evidence="1" type="ORF">MPLDJ20_320034</name>
</gene>